<dbReference type="EMBL" id="MN739327">
    <property type="protein sequence ID" value="QHS98890.1"/>
    <property type="molecule type" value="Genomic_DNA"/>
</dbReference>
<accession>A0A6C0C395</accession>
<organism evidence="1">
    <name type="scientific">viral metagenome</name>
    <dbReference type="NCBI Taxonomy" id="1070528"/>
    <lineage>
        <taxon>unclassified sequences</taxon>
        <taxon>metagenomes</taxon>
        <taxon>organismal metagenomes</taxon>
    </lineage>
</organism>
<name>A0A6C0C395_9ZZZZ</name>
<proteinExistence type="predicted"/>
<sequence length="370" mass="41923">MVFSEMLNNIFGENKDSNKKINNEALTVLDQGLKHLLEKQKQMNENKIGNLMEGFQTPKALREATNTELNILKKLEKEYNTNISAYAREYKSFMDSYYVARENKINCMKKCMTSHKGVSAQQTRLRESCIGGCKIKGPYIVQCLDSYKGFYQDTTKKCKQLTAGKCLRGSIEPGNVTAMNSSSYRDTESTTLADGCCACGGGNGGKPKADIRGKSISDCKDIYSAFALLKGDVNSKPLVNACLTANYKDEDKSSQMYLEYNRLKEKNKILMDQAQNIYSKINQLSNINIGIKGILTKEEQYFKNQINKFSSLYSELLNLDRSGKTQNITFSAQEEDMILKEKSSEIKFYSWVLLAFLVSSYTYKKLYEKV</sequence>
<protein>
    <submittedName>
        <fullName evidence="1">Uncharacterized protein</fullName>
    </submittedName>
</protein>
<reference evidence="1" key="1">
    <citation type="journal article" date="2020" name="Nature">
        <title>Giant virus diversity and host interactions through global metagenomics.</title>
        <authorList>
            <person name="Schulz F."/>
            <person name="Roux S."/>
            <person name="Paez-Espino D."/>
            <person name="Jungbluth S."/>
            <person name="Walsh D.A."/>
            <person name="Denef V.J."/>
            <person name="McMahon K.D."/>
            <person name="Konstantinidis K.T."/>
            <person name="Eloe-Fadrosh E.A."/>
            <person name="Kyrpides N.C."/>
            <person name="Woyke T."/>
        </authorList>
    </citation>
    <scope>NUCLEOTIDE SEQUENCE</scope>
    <source>
        <strain evidence="1">GVMAG-M-3300020185-18</strain>
    </source>
</reference>
<dbReference type="AlphaFoldDB" id="A0A6C0C395"/>
<evidence type="ECO:0000313" key="1">
    <source>
        <dbReference type="EMBL" id="QHS98890.1"/>
    </source>
</evidence>